<reference evidence="1 2" key="1">
    <citation type="submission" date="2018-10" db="EMBL/GenBank/DDBJ databases">
        <title>Proposal of Lysobacter pythonis sp. nov. isolated from royal pythons (Python regius).</title>
        <authorList>
            <person name="Hans-Juergen B."/>
            <person name="Huptas C."/>
            <person name="Sandra B."/>
            <person name="Igor L."/>
            <person name="Joachim S."/>
            <person name="Siegfried S."/>
            <person name="Mareike W."/>
            <person name="Peter K."/>
        </authorList>
    </citation>
    <scope>NUCLEOTIDE SEQUENCE [LARGE SCALE GENOMIC DNA]</scope>
    <source>
        <strain evidence="1 2">4284/11</strain>
    </source>
</reference>
<dbReference type="Proteomes" id="UP000275012">
    <property type="component" value="Unassembled WGS sequence"/>
</dbReference>
<evidence type="ECO:0000313" key="1">
    <source>
        <dbReference type="EMBL" id="RMH94549.1"/>
    </source>
</evidence>
<dbReference type="EMBL" id="RFLY01000002">
    <property type="protein sequence ID" value="RMH94549.1"/>
    <property type="molecule type" value="Genomic_DNA"/>
</dbReference>
<proteinExistence type="predicted"/>
<dbReference type="AlphaFoldDB" id="A0A3M2I4T8"/>
<organism evidence="1 2">
    <name type="scientific">Solilutibacter pythonis</name>
    <dbReference type="NCBI Taxonomy" id="2483112"/>
    <lineage>
        <taxon>Bacteria</taxon>
        <taxon>Pseudomonadati</taxon>
        <taxon>Pseudomonadota</taxon>
        <taxon>Gammaproteobacteria</taxon>
        <taxon>Lysobacterales</taxon>
        <taxon>Lysobacteraceae</taxon>
        <taxon>Solilutibacter</taxon>
    </lineage>
</organism>
<sequence length="111" mass="12182">MALSGLGLFTGAQAQNSNLGQQASQCFVIYKIAAGLPVNASHKDDLVRLGGLMDRTMQDAGVGKPQFERWTDQLMKRIGTPDKPNRAELARQVRTCNGFAKARYAHYSARK</sequence>
<protein>
    <submittedName>
        <fullName evidence="1">Uncharacterized protein</fullName>
    </submittedName>
</protein>
<keyword evidence="2" id="KW-1185">Reference proteome</keyword>
<comment type="caution">
    <text evidence="1">The sequence shown here is derived from an EMBL/GenBank/DDBJ whole genome shotgun (WGS) entry which is preliminary data.</text>
</comment>
<gene>
    <name evidence="1" type="ORF">EBB59_02440</name>
</gene>
<accession>A0A3M2I4T8</accession>
<evidence type="ECO:0000313" key="2">
    <source>
        <dbReference type="Proteomes" id="UP000275012"/>
    </source>
</evidence>
<name>A0A3M2I4T8_9GAMM</name>